<evidence type="ECO:0000313" key="4">
    <source>
        <dbReference type="Proteomes" id="UP000663891"/>
    </source>
</evidence>
<keyword evidence="1" id="KW-0175">Coiled coil</keyword>
<protein>
    <recommendedName>
        <fullName evidence="5">G domain-containing protein</fullName>
    </recommendedName>
</protein>
<dbReference type="OrthoDB" id="9986943at2759"/>
<evidence type="ECO:0000313" key="3">
    <source>
        <dbReference type="EMBL" id="CAF3979995.1"/>
    </source>
</evidence>
<proteinExistence type="predicted"/>
<dbReference type="Gene3D" id="3.40.50.300">
    <property type="entry name" value="P-loop containing nucleotide triphosphate hydrolases"/>
    <property type="match status" value="1"/>
</dbReference>
<name>A0A813NAY1_9BILA</name>
<dbReference type="Proteomes" id="UP000663881">
    <property type="component" value="Unassembled WGS sequence"/>
</dbReference>
<sequence>MGLEGSGKTSLINNLCGTSYPAGTNRYGYRIGDDQRGSFRTISPACEIILYDTNGLKINEPGKWHEHLKSTLEINGVIFFIDGHDKRCSLHGDLPRLIEYCRNLELPILYLFRSDVVDWFDEECTPDNLVNAKKVEKKDHGNDIAYYSQKDKNRLKQVIADRFALATTAKALIDPVQLATKIREMENHHEQEIKKLKDEHEQIINEKESFYNNLEQLYENNKKHLEHLKQNLTETQKLYEELKNKNETLSTTKRRLQQEIDELKRKKHNSLQTIKRTMNYLRINVNEVAMPNIRDDGKLRVRSKKHKCKKHKAWLPFMGVGISNDYDILSERIAELLNGIVSKLEDVDDT</sequence>
<comment type="caution">
    <text evidence="2">The sequence shown here is derived from an EMBL/GenBank/DDBJ whole genome shotgun (WGS) entry which is preliminary data.</text>
</comment>
<dbReference type="EMBL" id="CAJNON010000002">
    <property type="protein sequence ID" value="CAF0735855.1"/>
    <property type="molecule type" value="Genomic_DNA"/>
</dbReference>
<dbReference type="AlphaFoldDB" id="A0A813NAY1"/>
<dbReference type="CDD" id="cd00882">
    <property type="entry name" value="Ras_like_GTPase"/>
    <property type="match status" value="1"/>
</dbReference>
<gene>
    <name evidence="3" type="ORF">OKA104_LOCUS28604</name>
    <name evidence="2" type="ORF">VCS650_LOCUS320</name>
</gene>
<accession>A0A813NAY1</accession>
<reference evidence="2" key="1">
    <citation type="submission" date="2021-02" db="EMBL/GenBank/DDBJ databases">
        <authorList>
            <person name="Nowell W R."/>
        </authorList>
    </citation>
    <scope>NUCLEOTIDE SEQUENCE</scope>
</reference>
<evidence type="ECO:0008006" key="5">
    <source>
        <dbReference type="Google" id="ProtNLM"/>
    </source>
</evidence>
<evidence type="ECO:0000313" key="2">
    <source>
        <dbReference type="EMBL" id="CAF0735855.1"/>
    </source>
</evidence>
<feature type="coiled-coil region" evidence="1">
    <location>
        <begin position="179"/>
        <end position="273"/>
    </location>
</feature>
<organism evidence="2 4">
    <name type="scientific">Adineta steineri</name>
    <dbReference type="NCBI Taxonomy" id="433720"/>
    <lineage>
        <taxon>Eukaryota</taxon>
        <taxon>Metazoa</taxon>
        <taxon>Spiralia</taxon>
        <taxon>Gnathifera</taxon>
        <taxon>Rotifera</taxon>
        <taxon>Eurotatoria</taxon>
        <taxon>Bdelloidea</taxon>
        <taxon>Adinetida</taxon>
        <taxon>Adinetidae</taxon>
        <taxon>Adineta</taxon>
    </lineage>
</organism>
<dbReference type="SUPFAM" id="SSF52540">
    <property type="entry name" value="P-loop containing nucleoside triphosphate hydrolases"/>
    <property type="match status" value="1"/>
</dbReference>
<dbReference type="InterPro" id="IPR027417">
    <property type="entry name" value="P-loop_NTPase"/>
</dbReference>
<dbReference type="Proteomes" id="UP000663891">
    <property type="component" value="Unassembled WGS sequence"/>
</dbReference>
<evidence type="ECO:0000256" key="1">
    <source>
        <dbReference type="SAM" id="Coils"/>
    </source>
</evidence>
<dbReference type="EMBL" id="CAJOAY010002789">
    <property type="protein sequence ID" value="CAF3979995.1"/>
    <property type="molecule type" value="Genomic_DNA"/>
</dbReference>